<dbReference type="InterPro" id="IPR036770">
    <property type="entry name" value="Ankyrin_rpt-contain_sf"/>
</dbReference>
<feature type="repeat" description="ANK" evidence="3">
    <location>
        <begin position="138"/>
        <end position="170"/>
    </location>
</feature>
<dbReference type="AlphaFoldDB" id="A0A6J8B2W6"/>
<evidence type="ECO:0000256" key="1">
    <source>
        <dbReference type="ARBA" id="ARBA00022737"/>
    </source>
</evidence>
<evidence type="ECO:0000259" key="4">
    <source>
        <dbReference type="PROSITE" id="PS50225"/>
    </source>
</evidence>
<dbReference type="PROSITE" id="PS50225">
    <property type="entry name" value="SOCS"/>
    <property type="match status" value="1"/>
</dbReference>
<organism evidence="5 6">
    <name type="scientific">Mytilus coruscus</name>
    <name type="common">Sea mussel</name>
    <dbReference type="NCBI Taxonomy" id="42192"/>
    <lineage>
        <taxon>Eukaryota</taxon>
        <taxon>Metazoa</taxon>
        <taxon>Spiralia</taxon>
        <taxon>Lophotrochozoa</taxon>
        <taxon>Mollusca</taxon>
        <taxon>Bivalvia</taxon>
        <taxon>Autobranchia</taxon>
        <taxon>Pteriomorphia</taxon>
        <taxon>Mytilida</taxon>
        <taxon>Mytiloidea</taxon>
        <taxon>Mytilidae</taxon>
        <taxon>Mytilinae</taxon>
        <taxon>Mytilus</taxon>
    </lineage>
</organism>
<dbReference type="InterPro" id="IPR002110">
    <property type="entry name" value="Ankyrin_rpt"/>
</dbReference>
<dbReference type="SMART" id="SM00969">
    <property type="entry name" value="SOCS_box"/>
    <property type="match status" value="1"/>
</dbReference>
<keyword evidence="2 3" id="KW-0040">ANK repeat</keyword>
<keyword evidence="6" id="KW-1185">Reference proteome</keyword>
<evidence type="ECO:0000313" key="6">
    <source>
        <dbReference type="Proteomes" id="UP000507470"/>
    </source>
</evidence>
<dbReference type="PANTHER" id="PTHR24171">
    <property type="entry name" value="ANKYRIN REPEAT DOMAIN-CONTAINING PROTEIN 39-RELATED"/>
    <property type="match status" value="1"/>
</dbReference>
<dbReference type="InterPro" id="IPR001496">
    <property type="entry name" value="SOCS_box"/>
</dbReference>
<dbReference type="PRINTS" id="PR01415">
    <property type="entry name" value="ANKYRIN"/>
</dbReference>
<protein>
    <recommendedName>
        <fullName evidence="4">SOCS box domain-containing protein</fullName>
    </recommendedName>
</protein>
<dbReference type="Pfam" id="PF07525">
    <property type="entry name" value="SOCS_box"/>
    <property type="match status" value="1"/>
</dbReference>
<feature type="domain" description="SOCS box" evidence="4">
    <location>
        <begin position="249"/>
        <end position="303"/>
    </location>
</feature>
<evidence type="ECO:0000313" key="5">
    <source>
        <dbReference type="EMBL" id="CAC5377906.1"/>
    </source>
</evidence>
<name>A0A6J8B2W6_MYTCO</name>
<feature type="repeat" description="ANK" evidence="3">
    <location>
        <begin position="71"/>
        <end position="103"/>
    </location>
</feature>
<dbReference type="InterPro" id="IPR036036">
    <property type="entry name" value="SOCS_box-like_dom_sf"/>
</dbReference>
<reference evidence="5 6" key="1">
    <citation type="submission" date="2020-06" db="EMBL/GenBank/DDBJ databases">
        <authorList>
            <person name="Li R."/>
            <person name="Bekaert M."/>
        </authorList>
    </citation>
    <scope>NUCLEOTIDE SEQUENCE [LARGE SCALE GENOMIC DNA]</scope>
    <source>
        <strain evidence="6">wild</strain>
    </source>
</reference>
<dbReference type="Gene3D" id="1.25.40.20">
    <property type="entry name" value="Ankyrin repeat-containing domain"/>
    <property type="match status" value="1"/>
</dbReference>
<dbReference type="EMBL" id="CACVKT020002422">
    <property type="protein sequence ID" value="CAC5377906.1"/>
    <property type="molecule type" value="Genomic_DNA"/>
</dbReference>
<dbReference type="PROSITE" id="PS50088">
    <property type="entry name" value="ANK_REPEAT"/>
    <property type="match status" value="3"/>
</dbReference>
<dbReference type="Proteomes" id="UP000507470">
    <property type="component" value="Unassembled WGS sequence"/>
</dbReference>
<dbReference type="OrthoDB" id="194358at2759"/>
<accession>A0A6J8B2W6</accession>
<dbReference type="PROSITE" id="PS50297">
    <property type="entry name" value="ANK_REP_REGION"/>
    <property type="match status" value="3"/>
</dbReference>
<feature type="repeat" description="ANK" evidence="3">
    <location>
        <begin position="105"/>
        <end position="137"/>
    </location>
</feature>
<dbReference type="CDD" id="cd03716">
    <property type="entry name" value="SOCS_ASB_like"/>
    <property type="match status" value="1"/>
</dbReference>
<dbReference type="PANTHER" id="PTHR24171:SF9">
    <property type="entry name" value="ANKYRIN REPEAT DOMAIN-CONTAINING PROTEIN 39"/>
    <property type="match status" value="1"/>
</dbReference>
<gene>
    <name evidence="5" type="ORF">MCOR_14164</name>
</gene>
<sequence>MFWITLNHGVITKCNWKSNKEPYNDVLRMQYQDPKTLLFDAVLQGNTVTVKQLISSGIDKNTVIHSPVKWEGATILGTAAYEGHFEIVRFLVESGTSVNFIDPCMGRNSLHWACMGNQCNIAKYLIENGSDVNHSDKDLVTPLIQACLCQNLDLVRLLIHHGADTNLVDRLQCSPLHYACMYRNPPLVEIIIKSGCVLNNHSSLAKGTPLSNIVINMDMQNCSLLLNAGYSLCDDSWFEQSKKCHDDRRIKTLIDYQKTIKSLKNLCRINVRRQLLKCVKIEHTINSLEIPNNLKSYLNMKEV</sequence>
<dbReference type="SUPFAM" id="SSF158235">
    <property type="entry name" value="SOCS box-like"/>
    <property type="match status" value="1"/>
</dbReference>
<dbReference type="GO" id="GO:0035556">
    <property type="term" value="P:intracellular signal transduction"/>
    <property type="evidence" value="ECO:0007669"/>
    <property type="project" value="InterPro"/>
</dbReference>
<dbReference type="SMART" id="SM00248">
    <property type="entry name" value="ANK"/>
    <property type="match status" value="5"/>
</dbReference>
<evidence type="ECO:0000256" key="3">
    <source>
        <dbReference type="PROSITE-ProRule" id="PRU00023"/>
    </source>
</evidence>
<proteinExistence type="predicted"/>
<keyword evidence="1" id="KW-0677">Repeat</keyword>
<dbReference type="Pfam" id="PF12796">
    <property type="entry name" value="Ank_2"/>
    <property type="match status" value="2"/>
</dbReference>
<dbReference type="Gene3D" id="1.10.750.20">
    <property type="entry name" value="SOCS box"/>
    <property type="match status" value="1"/>
</dbReference>
<evidence type="ECO:0000256" key="2">
    <source>
        <dbReference type="ARBA" id="ARBA00023043"/>
    </source>
</evidence>
<dbReference type="SUPFAM" id="SSF48403">
    <property type="entry name" value="Ankyrin repeat"/>
    <property type="match status" value="1"/>
</dbReference>